<dbReference type="InterPro" id="IPR038743">
    <property type="entry name" value="YjgH-like"/>
</dbReference>
<dbReference type="GO" id="GO:0019239">
    <property type="term" value="F:deaminase activity"/>
    <property type="evidence" value="ECO:0007669"/>
    <property type="project" value="TreeGrafter"/>
</dbReference>
<name>A0A5B2VEU1_9HYPH</name>
<dbReference type="Proteomes" id="UP000323142">
    <property type="component" value="Unassembled WGS sequence"/>
</dbReference>
<dbReference type="SUPFAM" id="SSF55298">
    <property type="entry name" value="YjgF-like"/>
    <property type="match status" value="1"/>
</dbReference>
<organism evidence="1 2">
    <name type="scientific">Salinarimonas soli</name>
    <dbReference type="NCBI Taxonomy" id="1638099"/>
    <lineage>
        <taxon>Bacteria</taxon>
        <taxon>Pseudomonadati</taxon>
        <taxon>Pseudomonadota</taxon>
        <taxon>Alphaproteobacteria</taxon>
        <taxon>Hyphomicrobiales</taxon>
        <taxon>Salinarimonadaceae</taxon>
        <taxon>Salinarimonas</taxon>
    </lineage>
</organism>
<evidence type="ECO:0000313" key="2">
    <source>
        <dbReference type="Proteomes" id="UP000323142"/>
    </source>
</evidence>
<dbReference type="Gene3D" id="3.30.1330.40">
    <property type="entry name" value="RutC-like"/>
    <property type="match status" value="1"/>
</dbReference>
<dbReference type="EMBL" id="VUOA01000019">
    <property type="protein sequence ID" value="KAA2237355.1"/>
    <property type="molecule type" value="Genomic_DNA"/>
</dbReference>
<dbReference type="Pfam" id="PF01042">
    <property type="entry name" value="Ribonuc_L-PSP"/>
    <property type="match status" value="1"/>
</dbReference>
<dbReference type="AlphaFoldDB" id="A0A5B2VEU1"/>
<sequence length="134" mass="14266">MTKRAIVPPGLKEAAARARMSPAILSGTHLFLTGVTGGDAQGIMPAEPEAQIRNAFTKIGMVLHEAGLTFEAIVEMITYHVGLRDHFELFDAIRLEHLAEPTPAWTAVEVAGLRREGAVVEIRVIASTEPGGGA</sequence>
<keyword evidence="2" id="KW-1185">Reference proteome</keyword>
<dbReference type="OrthoDB" id="9809792at2"/>
<dbReference type="CDD" id="cd02198">
    <property type="entry name" value="YjgH_like"/>
    <property type="match status" value="1"/>
</dbReference>
<evidence type="ECO:0000313" key="1">
    <source>
        <dbReference type="EMBL" id="KAA2237355.1"/>
    </source>
</evidence>
<proteinExistence type="predicted"/>
<gene>
    <name evidence="1" type="ORF">F0L46_10170</name>
</gene>
<dbReference type="RefSeq" id="WP_149817085.1">
    <property type="nucleotide sequence ID" value="NZ_VUOA01000019.1"/>
</dbReference>
<comment type="caution">
    <text evidence="1">The sequence shown here is derived from an EMBL/GenBank/DDBJ whole genome shotgun (WGS) entry which is preliminary data.</text>
</comment>
<reference evidence="1 2" key="1">
    <citation type="submission" date="2019-09" db="EMBL/GenBank/DDBJ databases">
        <title>Salinarimonas rosea gen. nov., sp. nov., a new member of the a-2 subgroup of the Proteobacteria.</title>
        <authorList>
            <person name="Liu J."/>
        </authorList>
    </citation>
    <scope>NUCLEOTIDE SEQUENCE [LARGE SCALE GENOMIC DNA]</scope>
    <source>
        <strain evidence="1 2">BN140002</strain>
    </source>
</reference>
<reference evidence="1 2" key="2">
    <citation type="submission" date="2019-09" db="EMBL/GenBank/DDBJ databases">
        <authorList>
            <person name="Jin C."/>
        </authorList>
    </citation>
    <scope>NUCLEOTIDE SEQUENCE [LARGE SCALE GENOMIC DNA]</scope>
    <source>
        <strain evidence="1 2">BN140002</strain>
    </source>
</reference>
<dbReference type="InterPro" id="IPR035959">
    <property type="entry name" value="RutC-like_sf"/>
</dbReference>
<protein>
    <submittedName>
        <fullName evidence="1">RidA family protein</fullName>
    </submittedName>
</protein>
<dbReference type="InterPro" id="IPR006175">
    <property type="entry name" value="YjgF/YER057c/UK114"/>
</dbReference>
<accession>A0A5B2VEU1</accession>
<dbReference type="PANTHER" id="PTHR11803">
    <property type="entry name" value="2-IMINOBUTANOATE/2-IMINOPROPANOATE DEAMINASE RIDA"/>
    <property type="match status" value="1"/>
</dbReference>
<dbReference type="GO" id="GO:0005829">
    <property type="term" value="C:cytosol"/>
    <property type="evidence" value="ECO:0007669"/>
    <property type="project" value="TreeGrafter"/>
</dbReference>
<dbReference type="PANTHER" id="PTHR11803:SF44">
    <property type="entry name" value="RUTC FAMILY PROTEIN YJGH"/>
    <property type="match status" value="1"/>
</dbReference>